<feature type="domain" description="HTH marR-type" evidence="1">
    <location>
        <begin position="32"/>
        <end position="167"/>
    </location>
</feature>
<comment type="caution">
    <text evidence="2">The sequence shown here is derived from an EMBL/GenBank/DDBJ whole genome shotgun (WGS) entry which is preliminary data.</text>
</comment>
<reference evidence="3" key="1">
    <citation type="journal article" date="2019" name="Int. J. Syst. Evol. Microbiol.">
        <title>The Global Catalogue of Microorganisms (GCM) 10K type strain sequencing project: providing services to taxonomists for standard genome sequencing and annotation.</title>
        <authorList>
            <consortium name="The Broad Institute Genomics Platform"/>
            <consortium name="The Broad Institute Genome Sequencing Center for Infectious Disease"/>
            <person name="Wu L."/>
            <person name="Ma J."/>
        </authorList>
    </citation>
    <scope>NUCLEOTIDE SEQUENCE [LARGE SCALE GENOMIC DNA]</scope>
    <source>
        <strain evidence="3">CCM 7043</strain>
    </source>
</reference>
<dbReference type="SMART" id="SM00347">
    <property type="entry name" value="HTH_MARR"/>
    <property type="match status" value="1"/>
</dbReference>
<dbReference type="EMBL" id="JBHUHF010000001">
    <property type="protein sequence ID" value="MFD2027948.1"/>
    <property type="molecule type" value="Genomic_DNA"/>
</dbReference>
<dbReference type="RefSeq" id="WP_377199665.1">
    <property type="nucleotide sequence ID" value="NZ_JBHUHF010000001.1"/>
</dbReference>
<proteinExistence type="predicted"/>
<accession>A0ABW4VD54</accession>
<gene>
    <name evidence="2" type="ORF">ACFSL2_20800</name>
</gene>
<dbReference type="PRINTS" id="PR00598">
    <property type="entry name" value="HTHMARR"/>
</dbReference>
<evidence type="ECO:0000259" key="1">
    <source>
        <dbReference type="PROSITE" id="PS50995"/>
    </source>
</evidence>
<dbReference type="InterPro" id="IPR000835">
    <property type="entry name" value="HTH_MarR-typ"/>
</dbReference>
<dbReference type="SUPFAM" id="SSF46785">
    <property type="entry name" value="Winged helix' DNA-binding domain"/>
    <property type="match status" value="1"/>
</dbReference>
<dbReference type="Proteomes" id="UP001597338">
    <property type="component" value="Unassembled WGS sequence"/>
</dbReference>
<dbReference type="InterPro" id="IPR036390">
    <property type="entry name" value="WH_DNA-bd_sf"/>
</dbReference>
<dbReference type="InterPro" id="IPR036388">
    <property type="entry name" value="WH-like_DNA-bd_sf"/>
</dbReference>
<name>A0ABW4VD54_9MICO</name>
<dbReference type="PANTHER" id="PTHR33164:SF104">
    <property type="entry name" value="TRANSCRIPTIONAL REGULATORY PROTEIN"/>
    <property type="match status" value="1"/>
</dbReference>
<dbReference type="Gene3D" id="1.10.10.10">
    <property type="entry name" value="Winged helix-like DNA-binding domain superfamily/Winged helix DNA-binding domain"/>
    <property type="match status" value="1"/>
</dbReference>
<dbReference type="PROSITE" id="PS50995">
    <property type="entry name" value="HTH_MARR_2"/>
    <property type="match status" value="1"/>
</dbReference>
<sequence length="176" mass="18817">MTEYPFDSTAAVPPEAIAAAWERELPGVPVSSIGVITPLWRAAKALADDRRRTLHRIGIDPATLDLLSTLRRSGAPWSLTTRELAAQTLVTAGAISQRVARAEVAGLVTRSPSDAGRRAVAVSLTDAGHQLVERAVRDLLTHEEELVGGLTDEDRQVLGELLGRLAAARDATDIRS</sequence>
<dbReference type="PANTHER" id="PTHR33164">
    <property type="entry name" value="TRANSCRIPTIONAL REGULATOR, MARR FAMILY"/>
    <property type="match status" value="1"/>
</dbReference>
<dbReference type="InterPro" id="IPR039422">
    <property type="entry name" value="MarR/SlyA-like"/>
</dbReference>
<dbReference type="Pfam" id="PF12802">
    <property type="entry name" value="MarR_2"/>
    <property type="match status" value="1"/>
</dbReference>
<keyword evidence="3" id="KW-1185">Reference proteome</keyword>
<protein>
    <submittedName>
        <fullName evidence="2">MarR family winged helix-turn-helix transcriptional regulator</fullName>
    </submittedName>
</protein>
<evidence type="ECO:0000313" key="3">
    <source>
        <dbReference type="Proteomes" id="UP001597338"/>
    </source>
</evidence>
<evidence type="ECO:0000313" key="2">
    <source>
        <dbReference type="EMBL" id="MFD2027948.1"/>
    </source>
</evidence>
<organism evidence="2 3">
    <name type="scientific">Promicromonospora aerolata</name>
    <dbReference type="NCBI Taxonomy" id="195749"/>
    <lineage>
        <taxon>Bacteria</taxon>
        <taxon>Bacillati</taxon>
        <taxon>Actinomycetota</taxon>
        <taxon>Actinomycetes</taxon>
        <taxon>Micrococcales</taxon>
        <taxon>Promicromonosporaceae</taxon>
        <taxon>Promicromonospora</taxon>
    </lineage>
</organism>